<reference evidence="3" key="1">
    <citation type="submission" date="2020-05" db="EMBL/GenBank/DDBJ databases">
        <authorList>
            <person name="Chiriac C."/>
            <person name="Salcher M."/>
            <person name="Ghai R."/>
            <person name="Kavagutti S V."/>
        </authorList>
    </citation>
    <scope>NUCLEOTIDE SEQUENCE</scope>
</reference>
<evidence type="ECO:0000259" key="2">
    <source>
        <dbReference type="Pfam" id="PF00296"/>
    </source>
</evidence>
<evidence type="ECO:0000313" key="3">
    <source>
        <dbReference type="EMBL" id="CAB4577739.1"/>
    </source>
</evidence>
<keyword evidence="1" id="KW-0560">Oxidoreductase</keyword>
<dbReference type="PANTHER" id="PTHR43244">
    <property type="match status" value="1"/>
</dbReference>
<feature type="domain" description="Luciferase-like" evidence="2">
    <location>
        <begin position="19"/>
        <end position="325"/>
    </location>
</feature>
<organism evidence="3">
    <name type="scientific">freshwater metagenome</name>
    <dbReference type="NCBI Taxonomy" id="449393"/>
    <lineage>
        <taxon>unclassified sequences</taxon>
        <taxon>metagenomes</taxon>
        <taxon>ecological metagenomes</taxon>
    </lineage>
</organism>
<dbReference type="InterPro" id="IPR036661">
    <property type="entry name" value="Luciferase-like_sf"/>
</dbReference>
<dbReference type="InterPro" id="IPR022378">
    <property type="entry name" value="F420_OxRdatse_MSMEG2249_pred"/>
</dbReference>
<dbReference type="AlphaFoldDB" id="A0A6J6EQQ9"/>
<protein>
    <submittedName>
        <fullName evidence="3">Unannotated protein</fullName>
    </submittedName>
</protein>
<dbReference type="PANTHER" id="PTHR43244:SF1">
    <property type="entry name" value="5,10-METHYLENETETRAHYDROMETHANOPTERIN REDUCTASE"/>
    <property type="match status" value="1"/>
</dbReference>
<proteinExistence type="predicted"/>
<dbReference type="Pfam" id="PF00296">
    <property type="entry name" value="Bac_luciferase"/>
    <property type="match status" value="1"/>
</dbReference>
<dbReference type="InterPro" id="IPR050564">
    <property type="entry name" value="F420-G6PD/mer"/>
</dbReference>
<gene>
    <name evidence="3" type="ORF">UFOPK1722_00787</name>
</gene>
<dbReference type="InterPro" id="IPR011251">
    <property type="entry name" value="Luciferase-like_dom"/>
</dbReference>
<dbReference type="Gene3D" id="3.20.20.30">
    <property type="entry name" value="Luciferase-like domain"/>
    <property type="match status" value="1"/>
</dbReference>
<dbReference type="NCBIfam" id="TIGR03857">
    <property type="entry name" value="F420_MSMEG_2249"/>
    <property type="match status" value="1"/>
</dbReference>
<dbReference type="EMBL" id="CAEZTS010000055">
    <property type="protein sequence ID" value="CAB4577739.1"/>
    <property type="molecule type" value="Genomic_DNA"/>
</dbReference>
<name>A0A6J6EQQ9_9ZZZZ</name>
<evidence type="ECO:0000256" key="1">
    <source>
        <dbReference type="ARBA" id="ARBA00023002"/>
    </source>
</evidence>
<dbReference type="CDD" id="cd01097">
    <property type="entry name" value="Tetrahydromethanopterin_reductase"/>
    <property type="match status" value="1"/>
</dbReference>
<dbReference type="GO" id="GO:0016705">
    <property type="term" value="F:oxidoreductase activity, acting on paired donors, with incorporation or reduction of molecular oxygen"/>
    <property type="evidence" value="ECO:0007669"/>
    <property type="project" value="InterPro"/>
</dbReference>
<sequence>MTSSTNQLNELGFYTLPGAPKSPRDLLKEVADAEALGLGSCFISERFNIKEAVTLSGAVGAVSTNLGIATAATNHNTRHPLVTASYATTMHRLTGGRFTLGIGRGIGPIYRAYGLPAVTTAQMEDFASVMRRLFRGEVILGHDGPIGKYPVLALDPSFDENIPLGITAFGPQTLALAGRAFDCVVLHTFFTDETTKRCVETVKRAAEEAGRDPASVRVWSCFATIGDHIPEDVRLKKTVGRLATYLQAYGDLMVTTNRWDADVLARFRDDGFVKGFRGALDNTATTAELEHVATLIPAEWLAPAATGSAEQCVRAIRAQFDLGVDGVILHGASPADLAPIVAEYRRDRNHSAFTRLAANPGL</sequence>
<dbReference type="SUPFAM" id="SSF51679">
    <property type="entry name" value="Bacterial luciferase-like"/>
    <property type="match status" value="1"/>
</dbReference>
<accession>A0A6J6EQQ9</accession>